<accession>A0A9P1ECN1</accession>
<comment type="caution">
    <text evidence="1">The sequence shown here is derived from an EMBL/GenBank/DDBJ whole genome shotgun (WGS) entry which is preliminary data.</text>
</comment>
<gene>
    <name evidence="1" type="ORF">CEURO_LOCUS13164</name>
</gene>
<keyword evidence="2" id="KW-1185">Reference proteome</keyword>
<proteinExistence type="predicted"/>
<reference evidence="1" key="1">
    <citation type="submission" date="2022-07" db="EMBL/GenBank/DDBJ databases">
        <authorList>
            <person name="Macas J."/>
            <person name="Novak P."/>
            <person name="Neumann P."/>
        </authorList>
    </citation>
    <scope>NUCLEOTIDE SEQUENCE</scope>
</reference>
<dbReference type="EMBL" id="CAMAPE010000033">
    <property type="protein sequence ID" value="CAH9095584.1"/>
    <property type="molecule type" value="Genomic_DNA"/>
</dbReference>
<dbReference type="Proteomes" id="UP001152484">
    <property type="component" value="Unassembled WGS sequence"/>
</dbReference>
<name>A0A9P1ECN1_CUSEU</name>
<protein>
    <submittedName>
        <fullName evidence="1">Uncharacterized protein</fullName>
    </submittedName>
</protein>
<evidence type="ECO:0000313" key="2">
    <source>
        <dbReference type="Proteomes" id="UP001152484"/>
    </source>
</evidence>
<sequence length="147" mass="16881">MKFLLRMSRKKCLLPRRVRINLLRTRAMMRGIGNIFRENIHAVLGDAGSSNQVSSSSSSEGESVDYKIVAKLIAKSGPNHCKEVSTNKIPKCSPVEPVVSVFQAKDHFFSMYKDFVTRCWRSIEDKLKRASRRMSLLFEKMLRVQSR</sequence>
<evidence type="ECO:0000313" key="1">
    <source>
        <dbReference type="EMBL" id="CAH9095584.1"/>
    </source>
</evidence>
<organism evidence="1 2">
    <name type="scientific">Cuscuta europaea</name>
    <name type="common">European dodder</name>
    <dbReference type="NCBI Taxonomy" id="41803"/>
    <lineage>
        <taxon>Eukaryota</taxon>
        <taxon>Viridiplantae</taxon>
        <taxon>Streptophyta</taxon>
        <taxon>Embryophyta</taxon>
        <taxon>Tracheophyta</taxon>
        <taxon>Spermatophyta</taxon>
        <taxon>Magnoliopsida</taxon>
        <taxon>eudicotyledons</taxon>
        <taxon>Gunneridae</taxon>
        <taxon>Pentapetalae</taxon>
        <taxon>asterids</taxon>
        <taxon>lamiids</taxon>
        <taxon>Solanales</taxon>
        <taxon>Convolvulaceae</taxon>
        <taxon>Cuscuteae</taxon>
        <taxon>Cuscuta</taxon>
        <taxon>Cuscuta subgen. Cuscuta</taxon>
    </lineage>
</organism>
<dbReference type="AlphaFoldDB" id="A0A9P1ECN1"/>